<dbReference type="Proteomes" id="UP000799424">
    <property type="component" value="Unassembled WGS sequence"/>
</dbReference>
<dbReference type="EMBL" id="MU006225">
    <property type="protein sequence ID" value="KAF2826585.1"/>
    <property type="molecule type" value="Genomic_DNA"/>
</dbReference>
<protein>
    <submittedName>
        <fullName evidence="1">Uncharacterized protein</fullName>
    </submittedName>
</protein>
<gene>
    <name evidence="1" type="ORF">CC86DRAFT_18676</name>
</gene>
<accession>A0A6A7A1Z2</accession>
<dbReference type="AlphaFoldDB" id="A0A6A7A1Z2"/>
<name>A0A6A7A1Z2_9PLEO</name>
<reference evidence="1" key="1">
    <citation type="journal article" date="2020" name="Stud. Mycol.">
        <title>101 Dothideomycetes genomes: a test case for predicting lifestyles and emergence of pathogens.</title>
        <authorList>
            <person name="Haridas S."/>
            <person name="Albert R."/>
            <person name="Binder M."/>
            <person name="Bloem J."/>
            <person name="Labutti K."/>
            <person name="Salamov A."/>
            <person name="Andreopoulos B."/>
            <person name="Baker S."/>
            <person name="Barry K."/>
            <person name="Bills G."/>
            <person name="Bluhm B."/>
            <person name="Cannon C."/>
            <person name="Castanera R."/>
            <person name="Culley D."/>
            <person name="Daum C."/>
            <person name="Ezra D."/>
            <person name="Gonzalez J."/>
            <person name="Henrissat B."/>
            <person name="Kuo A."/>
            <person name="Liang C."/>
            <person name="Lipzen A."/>
            <person name="Lutzoni F."/>
            <person name="Magnuson J."/>
            <person name="Mondo S."/>
            <person name="Nolan M."/>
            <person name="Ohm R."/>
            <person name="Pangilinan J."/>
            <person name="Park H.-J."/>
            <person name="Ramirez L."/>
            <person name="Alfaro M."/>
            <person name="Sun H."/>
            <person name="Tritt A."/>
            <person name="Yoshinaga Y."/>
            <person name="Zwiers L.-H."/>
            <person name="Turgeon B."/>
            <person name="Goodwin S."/>
            <person name="Spatafora J."/>
            <person name="Crous P."/>
            <person name="Grigoriev I."/>
        </authorList>
    </citation>
    <scope>NUCLEOTIDE SEQUENCE</scope>
    <source>
        <strain evidence="1">CBS 113818</strain>
    </source>
</reference>
<sequence length="78" mass="8856">MVLKWLPTHKPRLSPLSCAMMQARLRARGCESAGSGIDKPCCVMQLQDLVSFCPSVPQFWRFRIDVDLMLGNRDKQSC</sequence>
<evidence type="ECO:0000313" key="1">
    <source>
        <dbReference type="EMBL" id="KAF2826585.1"/>
    </source>
</evidence>
<evidence type="ECO:0000313" key="2">
    <source>
        <dbReference type="Proteomes" id="UP000799424"/>
    </source>
</evidence>
<organism evidence="1 2">
    <name type="scientific">Ophiobolus disseminans</name>
    <dbReference type="NCBI Taxonomy" id="1469910"/>
    <lineage>
        <taxon>Eukaryota</taxon>
        <taxon>Fungi</taxon>
        <taxon>Dikarya</taxon>
        <taxon>Ascomycota</taxon>
        <taxon>Pezizomycotina</taxon>
        <taxon>Dothideomycetes</taxon>
        <taxon>Pleosporomycetidae</taxon>
        <taxon>Pleosporales</taxon>
        <taxon>Pleosporineae</taxon>
        <taxon>Phaeosphaeriaceae</taxon>
        <taxon>Ophiobolus</taxon>
    </lineage>
</organism>
<keyword evidence="2" id="KW-1185">Reference proteome</keyword>
<proteinExistence type="predicted"/>